<protein>
    <submittedName>
        <fullName evidence="2">GSCFA domain-containing protein</fullName>
    </submittedName>
</protein>
<name>A0A939B4E2_9BACT</name>
<evidence type="ECO:0000313" key="3">
    <source>
        <dbReference type="Proteomes" id="UP000764045"/>
    </source>
</evidence>
<sequence>MDFRTIVDVPRPDFAIGPQEKILCVGSCFADSIGRRFAEEKFRATVNPFGVMYNPASILHTVERTDCAPRVAFFTLGTNHVYILNETGEIVDNCRKRPQRLFTERELTVDECIGYLRQAVDTLAKRDPEVQVVITVSPIRYAKYGYHGSQLSKAVLLMAADWMARMYQRCTYFPAYEIVLDELRDYRFYAPDMLHPSQQAVDYIWERLSEAYFSEEAKRFLEEWRPIKEALGHRPFNPDSDEYKAFLQKTHERMAALKERYPCLEV</sequence>
<dbReference type="GO" id="GO:0016788">
    <property type="term" value="F:hydrolase activity, acting on ester bonds"/>
    <property type="evidence" value="ECO:0007669"/>
    <property type="project" value="UniProtKB-ARBA"/>
</dbReference>
<comment type="caution">
    <text evidence="2">The sequence shown here is derived from an EMBL/GenBank/DDBJ whole genome shotgun (WGS) entry which is preliminary data.</text>
</comment>
<dbReference type="RefSeq" id="WP_205109031.1">
    <property type="nucleotide sequence ID" value="NZ_JACJJL010000009.1"/>
</dbReference>
<feature type="domain" description="GSCFA" evidence="1">
    <location>
        <begin position="21"/>
        <end position="65"/>
    </location>
</feature>
<dbReference type="EMBL" id="JACJJL010000009">
    <property type="protein sequence ID" value="MBM6661480.1"/>
    <property type="molecule type" value="Genomic_DNA"/>
</dbReference>
<accession>A0A939B4E2</accession>
<proteinExistence type="predicted"/>
<evidence type="ECO:0000313" key="2">
    <source>
        <dbReference type="EMBL" id="MBM6661480.1"/>
    </source>
</evidence>
<reference evidence="2 3" key="1">
    <citation type="journal article" date="2021" name="Sci. Rep.">
        <title>The distribution of antibiotic resistance genes in chicken gut microbiota commensals.</title>
        <authorList>
            <person name="Juricova H."/>
            <person name="Matiasovicova J."/>
            <person name="Kubasova T."/>
            <person name="Cejkova D."/>
            <person name="Rychlik I."/>
        </authorList>
    </citation>
    <scope>NUCLEOTIDE SEQUENCE [LARGE SCALE GENOMIC DNA]</scope>
    <source>
        <strain evidence="2 3">An819</strain>
    </source>
</reference>
<dbReference type="SUPFAM" id="SSF52266">
    <property type="entry name" value="SGNH hydrolase"/>
    <property type="match status" value="1"/>
</dbReference>
<feature type="domain" description="GSCFA" evidence="1">
    <location>
        <begin position="71"/>
        <end position="207"/>
    </location>
</feature>
<dbReference type="Pfam" id="PF08885">
    <property type="entry name" value="GSCFA"/>
    <property type="match status" value="2"/>
</dbReference>
<dbReference type="Proteomes" id="UP000764045">
    <property type="component" value="Unassembled WGS sequence"/>
</dbReference>
<dbReference type="InterPro" id="IPR014982">
    <property type="entry name" value="GSCFA"/>
</dbReference>
<gene>
    <name evidence="2" type="ORF">H6B30_06895</name>
</gene>
<keyword evidence="3" id="KW-1185">Reference proteome</keyword>
<dbReference type="Gene3D" id="3.40.50.1110">
    <property type="entry name" value="SGNH hydrolase"/>
    <property type="match status" value="1"/>
</dbReference>
<organism evidence="2 3">
    <name type="scientific">Marseilla massiliensis</name>
    <dbReference type="NCBI Taxonomy" id="1841864"/>
    <lineage>
        <taxon>Bacteria</taxon>
        <taxon>Pseudomonadati</taxon>
        <taxon>Bacteroidota</taxon>
        <taxon>Bacteroidia</taxon>
        <taxon>Bacteroidales</taxon>
        <taxon>Prevotellaceae</taxon>
        <taxon>Marseilla</taxon>
    </lineage>
</organism>
<dbReference type="AlphaFoldDB" id="A0A939B4E2"/>
<dbReference type="InterPro" id="IPR036514">
    <property type="entry name" value="SGNH_hydro_sf"/>
</dbReference>
<evidence type="ECO:0000259" key="1">
    <source>
        <dbReference type="Pfam" id="PF08885"/>
    </source>
</evidence>